<reference evidence="3" key="1">
    <citation type="journal article" date="2019" name="Int. J. Syst. Evol. Microbiol.">
        <title>The Global Catalogue of Microorganisms (GCM) 10K type strain sequencing project: providing services to taxonomists for standard genome sequencing and annotation.</title>
        <authorList>
            <consortium name="The Broad Institute Genomics Platform"/>
            <consortium name="The Broad Institute Genome Sequencing Center for Infectious Disease"/>
            <person name="Wu L."/>
            <person name="Ma J."/>
        </authorList>
    </citation>
    <scope>NUCLEOTIDE SEQUENCE [LARGE SCALE GENOMIC DNA]</scope>
    <source>
        <strain evidence="3">JCM 6305</strain>
    </source>
</reference>
<dbReference type="InterPro" id="IPR015943">
    <property type="entry name" value="WD40/YVTN_repeat-like_dom_sf"/>
</dbReference>
<dbReference type="Gene3D" id="2.130.10.10">
    <property type="entry name" value="YVTN repeat-like/Quinoprotein amine dehydrogenase"/>
    <property type="match status" value="2"/>
</dbReference>
<gene>
    <name evidence="2" type="ORF">GCM10010405_45500</name>
</gene>
<dbReference type="Proteomes" id="UP001501638">
    <property type="component" value="Unassembled WGS sequence"/>
</dbReference>
<name>A0ABP5XHS5_9ACTN</name>
<sequence>MVAVLLVVGGGVWFLTEDDAGAEAGRNGNGVEKEHDGRFEAIWKTGSPDTSALPDKSGFAYGTWFVGGNLVRALFDSVVAYDLDTGEEVWSLDVTRGASCAAAPGTSDGRTVLQWGARCEKVMGIDLAEGEELWRDDLPSEGGGEFEFDFTQMAVGGDTATVAWGDKAFAYDLATGRPLWSTAEDAECRDLGHVGGKRLVAHVDCGYGESQEIHSLKPDGRKNWKWKAPEGVEINRIFSVDPVVVGVTAGGETEMTDIVVLDDEGKVRSKIGLGSDRYWFSCWPSHELAGCRNVVVDKANDALYLQSNRRMDDEDGLLVSEVVAFDLSTGTSKWLSEPTRKGQAAPLAMDGGKLIGYEPPTPDEAGRITSIDPATGETTLYAELPDNTWKAEFRMNAGMGRPYWHDGGFFLVAHEFVAENGTDLEGLMAFG</sequence>
<protein>
    <recommendedName>
        <fullName evidence="1">Pyrrolo-quinoline quinone repeat domain-containing protein</fullName>
    </recommendedName>
</protein>
<dbReference type="SUPFAM" id="SSF50998">
    <property type="entry name" value="Quinoprotein alcohol dehydrogenase-like"/>
    <property type="match status" value="1"/>
</dbReference>
<feature type="domain" description="Pyrrolo-quinoline quinone repeat" evidence="1">
    <location>
        <begin position="62"/>
        <end position="183"/>
    </location>
</feature>
<dbReference type="EMBL" id="BAAASZ010000031">
    <property type="protein sequence ID" value="GAA2456398.1"/>
    <property type="molecule type" value="Genomic_DNA"/>
</dbReference>
<dbReference type="PANTHER" id="PTHR34512:SF30">
    <property type="entry name" value="OUTER MEMBRANE PROTEIN ASSEMBLY FACTOR BAMB"/>
    <property type="match status" value="1"/>
</dbReference>
<dbReference type="InterPro" id="IPR002372">
    <property type="entry name" value="PQQ_rpt_dom"/>
</dbReference>
<evidence type="ECO:0000259" key="1">
    <source>
        <dbReference type="Pfam" id="PF13360"/>
    </source>
</evidence>
<keyword evidence="3" id="KW-1185">Reference proteome</keyword>
<organism evidence="2 3">
    <name type="scientific">Streptomyces macrosporus</name>
    <dbReference type="NCBI Taxonomy" id="44032"/>
    <lineage>
        <taxon>Bacteria</taxon>
        <taxon>Bacillati</taxon>
        <taxon>Actinomycetota</taxon>
        <taxon>Actinomycetes</taxon>
        <taxon>Kitasatosporales</taxon>
        <taxon>Streptomycetaceae</taxon>
        <taxon>Streptomyces</taxon>
    </lineage>
</organism>
<dbReference type="Pfam" id="PF13360">
    <property type="entry name" value="PQQ_2"/>
    <property type="match status" value="1"/>
</dbReference>
<accession>A0ABP5XHS5</accession>
<evidence type="ECO:0000313" key="3">
    <source>
        <dbReference type="Proteomes" id="UP001501638"/>
    </source>
</evidence>
<evidence type="ECO:0000313" key="2">
    <source>
        <dbReference type="EMBL" id="GAA2456398.1"/>
    </source>
</evidence>
<comment type="caution">
    <text evidence="2">The sequence shown here is derived from an EMBL/GenBank/DDBJ whole genome shotgun (WGS) entry which is preliminary data.</text>
</comment>
<dbReference type="PANTHER" id="PTHR34512">
    <property type="entry name" value="CELL SURFACE PROTEIN"/>
    <property type="match status" value="1"/>
</dbReference>
<proteinExistence type="predicted"/>
<dbReference type="InterPro" id="IPR011047">
    <property type="entry name" value="Quinoprotein_ADH-like_sf"/>
</dbReference>